<keyword evidence="4 6" id="KW-1133">Transmembrane helix</keyword>
<evidence type="ECO:0000256" key="5">
    <source>
        <dbReference type="ARBA" id="ARBA00023136"/>
    </source>
</evidence>
<reference evidence="7" key="1">
    <citation type="submission" date="2019-02" db="EMBL/GenBank/DDBJ databases">
        <authorList>
            <person name="Li S.-H."/>
        </authorList>
    </citation>
    <scope>NUCLEOTIDE SEQUENCE</scope>
    <source>
        <strain evidence="7">IMCC14734</strain>
    </source>
</reference>
<proteinExistence type="inferred from homology"/>
<feature type="transmembrane region" description="Helical" evidence="6">
    <location>
        <begin position="138"/>
        <end position="159"/>
    </location>
</feature>
<dbReference type="PIRSF" id="PIRSF005859">
    <property type="entry name" value="PBR"/>
    <property type="match status" value="1"/>
</dbReference>
<dbReference type="RefSeq" id="WP_279243971.1">
    <property type="nucleotide sequence ID" value="NZ_SHNN01000001.1"/>
</dbReference>
<keyword evidence="5 6" id="KW-0472">Membrane</keyword>
<dbReference type="PANTHER" id="PTHR10057:SF0">
    <property type="entry name" value="TRANSLOCATOR PROTEIN"/>
    <property type="match status" value="1"/>
</dbReference>
<name>A0ABT3TCI2_9GAMM</name>
<dbReference type="Gene3D" id="1.20.1260.100">
    <property type="entry name" value="TspO/MBR protein"/>
    <property type="match status" value="1"/>
</dbReference>
<evidence type="ECO:0000256" key="4">
    <source>
        <dbReference type="ARBA" id="ARBA00022989"/>
    </source>
</evidence>
<dbReference type="EMBL" id="SHNN01000001">
    <property type="protein sequence ID" value="MCX2979989.1"/>
    <property type="molecule type" value="Genomic_DNA"/>
</dbReference>
<evidence type="ECO:0000313" key="7">
    <source>
        <dbReference type="EMBL" id="MCX2979989.1"/>
    </source>
</evidence>
<accession>A0ABT3TCI2</accession>
<feature type="transmembrane region" description="Helical" evidence="6">
    <location>
        <begin position="108"/>
        <end position="131"/>
    </location>
</feature>
<dbReference type="InterPro" id="IPR038330">
    <property type="entry name" value="TspO/MBR-related_sf"/>
</dbReference>
<sequence length="165" mass="18456">MGSDSKLKQLLGLTAWLLVCFAASAIGAVASIQAKSFYADLVQPAWAPPAWVFGPMWTLLYAMMAISAWLVWRSGGLRYHRFAFSLFFAQLILNGLWSWLFFAWHLGALAFLDIVLLWLLIAATIVCFWRVRPVAGGLLVPYLLWVSFAAALNFSLWQLNAELLG</sequence>
<dbReference type="CDD" id="cd15904">
    <property type="entry name" value="TSPO_MBR"/>
    <property type="match status" value="1"/>
</dbReference>
<keyword evidence="8" id="KW-1185">Reference proteome</keyword>
<evidence type="ECO:0000256" key="2">
    <source>
        <dbReference type="ARBA" id="ARBA00007524"/>
    </source>
</evidence>
<protein>
    <submittedName>
        <fullName evidence="7">Tryptophan-rich sensory protein</fullName>
    </submittedName>
</protein>
<feature type="transmembrane region" description="Helical" evidence="6">
    <location>
        <begin position="50"/>
        <end position="72"/>
    </location>
</feature>
<dbReference type="PANTHER" id="PTHR10057">
    <property type="entry name" value="PERIPHERAL-TYPE BENZODIAZEPINE RECEPTOR"/>
    <property type="match status" value="1"/>
</dbReference>
<dbReference type="Proteomes" id="UP001143362">
    <property type="component" value="Unassembled WGS sequence"/>
</dbReference>
<dbReference type="Pfam" id="PF03073">
    <property type="entry name" value="TspO_MBR"/>
    <property type="match status" value="1"/>
</dbReference>
<evidence type="ECO:0000256" key="3">
    <source>
        <dbReference type="ARBA" id="ARBA00022692"/>
    </source>
</evidence>
<comment type="similarity">
    <text evidence="2">Belongs to the TspO/BZRP family.</text>
</comment>
<comment type="subcellular location">
    <subcellularLocation>
        <location evidence="1">Membrane</location>
        <topology evidence="1">Multi-pass membrane protein</topology>
    </subcellularLocation>
</comment>
<evidence type="ECO:0000313" key="8">
    <source>
        <dbReference type="Proteomes" id="UP001143362"/>
    </source>
</evidence>
<gene>
    <name evidence="7" type="ORF">EYC98_03820</name>
</gene>
<comment type="caution">
    <text evidence="7">The sequence shown here is derived from an EMBL/GenBank/DDBJ whole genome shotgun (WGS) entry which is preliminary data.</text>
</comment>
<evidence type="ECO:0000256" key="6">
    <source>
        <dbReference type="SAM" id="Phobius"/>
    </source>
</evidence>
<feature type="transmembrane region" description="Helical" evidence="6">
    <location>
        <begin position="84"/>
        <end position="102"/>
    </location>
</feature>
<keyword evidence="3 6" id="KW-0812">Transmembrane</keyword>
<dbReference type="InterPro" id="IPR004307">
    <property type="entry name" value="TspO_MBR"/>
</dbReference>
<evidence type="ECO:0000256" key="1">
    <source>
        <dbReference type="ARBA" id="ARBA00004141"/>
    </source>
</evidence>
<organism evidence="7 8">
    <name type="scientific">Candidatus Litorirhabdus singularis</name>
    <dbReference type="NCBI Taxonomy" id="2518993"/>
    <lineage>
        <taxon>Bacteria</taxon>
        <taxon>Pseudomonadati</taxon>
        <taxon>Pseudomonadota</taxon>
        <taxon>Gammaproteobacteria</taxon>
        <taxon>Cellvibrionales</taxon>
        <taxon>Halieaceae</taxon>
        <taxon>Candidatus Litorirhabdus</taxon>
    </lineage>
</organism>